<evidence type="ECO:0000256" key="9">
    <source>
        <dbReference type="ARBA" id="ARBA00022691"/>
    </source>
</evidence>
<dbReference type="CDD" id="cd18084">
    <property type="entry name" value="RsmE-like"/>
    <property type="match status" value="1"/>
</dbReference>
<evidence type="ECO:0000256" key="1">
    <source>
        <dbReference type="ARBA" id="ARBA00004496"/>
    </source>
</evidence>
<evidence type="ECO:0000256" key="5">
    <source>
        <dbReference type="ARBA" id="ARBA00022490"/>
    </source>
</evidence>
<evidence type="ECO:0000256" key="3">
    <source>
        <dbReference type="ARBA" id="ARBA00012328"/>
    </source>
</evidence>
<organism evidence="15 16">
    <name type="scientific">Leptothoe kymatousa TAU-MAC 1615</name>
    <dbReference type="NCBI Taxonomy" id="2364775"/>
    <lineage>
        <taxon>Bacteria</taxon>
        <taxon>Bacillati</taxon>
        <taxon>Cyanobacteriota</taxon>
        <taxon>Cyanophyceae</taxon>
        <taxon>Nodosilineales</taxon>
        <taxon>Cymatolegaceae</taxon>
        <taxon>Leptothoe</taxon>
        <taxon>Leptothoe kymatousa</taxon>
    </lineage>
</organism>
<proteinExistence type="inferred from homology"/>
<evidence type="ECO:0000256" key="11">
    <source>
        <dbReference type="ARBA" id="ARBA00047944"/>
    </source>
</evidence>
<dbReference type="PANTHER" id="PTHR30027">
    <property type="entry name" value="RIBOSOMAL RNA SMALL SUBUNIT METHYLTRANSFERASE E"/>
    <property type="match status" value="1"/>
</dbReference>
<evidence type="ECO:0000256" key="8">
    <source>
        <dbReference type="ARBA" id="ARBA00022679"/>
    </source>
</evidence>
<keyword evidence="8 12" id="KW-0808">Transferase</keyword>
<sequence length="241" mass="26437">MQRITIDPDQLGSSDTLQLTREQTHYLQRVLRLKSGDLFIAQDGAGHQWRSQLMEVSGQAKILSDLAPKPPPASLELVAALPKAGFDDVVRQATELGVTAIYPILSTRTLLKPSPKKIMRWQRIAQEASEQCERGHVPQIFAPESFEHWINNVPNNSGNFFCVARVNAPTLLTRVQSLLVDSPQQSLRVVVGPEGGWTNREITVAIAHGYQQTSLGSGILRATTASLTALAIVSSAREQLI</sequence>
<evidence type="ECO:0000313" key="15">
    <source>
        <dbReference type="EMBL" id="MBT9312647.1"/>
    </source>
</evidence>
<dbReference type="EMBL" id="JADOER010000009">
    <property type="protein sequence ID" value="MBT9312647.1"/>
    <property type="molecule type" value="Genomic_DNA"/>
</dbReference>
<dbReference type="EC" id="2.1.1.193" evidence="3 12"/>
<evidence type="ECO:0000256" key="6">
    <source>
        <dbReference type="ARBA" id="ARBA00022552"/>
    </source>
</evidence>
<dbReference type="SUPFAM" id="SSF88697">
    <property type="entry name" value="PUA domain-like"/>
    <property type="match status" value="1"/>
</dbReference>
<dbReference type="InterPro" id="IPR029028">
    <property type="entry name" value="Alpha/beta_knot_MTases"/>
</dbReference>
<keyword evidence="16" id="KW-1185">Reference proteome</keyword>
<evidence type="ECO:0000256" key="10">
    <source>
        <dbReference type="ARBA" id="ARBA00025699"/>
    </source>
</evidence>
<evidence type="ECO:0000256" key="4">
    <source>
        <dbReference type="ARBA" id="ARBA00013673"/>
    </source>
</evidence>
<gene>
    <name evidence="15" type="ORF">IXB28_10555</name>
</gene>
<evidence type="ECO:0000259" key="14">
    <source>
        <dbReference type="Pfam" id="PF20260"/>
    </source>
</evidence>
<dbReference type="Gene3D" id="3.40.1280.10">
    <property type="match status" value="1"/>
</dbReference>
<dbReference type="NCBIfam" id="NF008697">
    <property type="entry name" value="PRK11713.4-1"/>
    <property type="match status" value="1"/>
</dbReference>
<dbReference type="PANTHER" id="PTHR30027:SF3">
    <property type="entry name" value="16S RRNA (URACIL(1498)-N(3))-METHYLTRANSFERASE"/>
    <property type="match status" value="1"/>
</dbReference>
<evidence type="ECO:0000256" key="2">
    <source>
        <dbReference type="ARBA" id="ARBA00005528"/>
    </source>
</evidence>
<dbReference type="NCBIfam" id="TIGR00046">
    <property type="entry name" value="RsmE family RNA methyltransferase"/>
    <property type="match status" value="1"/>
</dbReference>
<keyword evidence="5 12" id="KW-0963">Cytoplasm</keyword>
<reference evidence="15 16" key="1">
    <citation type="journal article" date="2021" name="Mar. Drugs">
        <title>Genome Reduction and Secondary Metabolism of the Marine Sponge-Associated Cyanobacterium Leptothoe.</title>
        <authorList>
            <person name="Konstantinou D."/>
            <person name="Popin R.V."/>
            <person name="Fewer D.P."/>
            <person name="Sivonen K."/>
            <person name="Gkelis S."/>
        </authorList>
    </citation>
    <scope>NUCLEOTIDE SEQUENCE [LARGE SCALE GENOMIC DNA]</scope>
    <source>
        <strain evidence="15 16">TAU-MAC 1615</strain>
    </source>
</reference>
<evidence type="ECO:0000256" key="7">
    <source>
        <dbReference type="ARBA" id="ARBA00022603"/>
    </source>
</evidence>
<dbReference type="InterPro" id="IPR046886">
    <property type="entry name" value="RsmE_MTase_dom"/>
</dbReference>
<dbReference type="Proteomes" id="UP001196661">
    <property type="component" value="Unassembled WGS sequence"/>
</dbReference>
<feature type="domain" description="Ribosomal RNA small subunit methyltransferase E methyltransferase" evidence="13">
    <location>
        <begin position="71"/>
        <end position="233"/>
    </location>
</feature>
<evidence type="ECO:0000313" key="16">
    <source>
        <dbReference type="Proteomes" id="UP001196661"/>
    </source>
</evidence>
<feature type="domain" description="Ribosomal RNA small subunit methyltransferase E PUA-like" evidence="14">
    <location>
        <begin position="19"/>
        <end position="53"/>
    </location>
</feature>
<dbReference type="GO" id="GO:0032259">
    <property type="term" value="P:methylation"/>
    <property type="evidence" value="ECO:0007669"/>
    <property type="project" value="UniProtKB-KW"/>
</dbReference>
<evidence type="ECO:0000259" key="13">
    <source>
        <dbReference type="Pfam" id="PF04452"/>
    </source>
</evidence>
<dbReference type="Pfam" id="PF20260">
    <property type="entry name" value="PUA_4"/>
    <property type="match status" value="1"/>
</dbReference>
<dbReference type="PIRSF" id="PIRSF015601">
    <property type="entry name" value="MTase_slr0722"/>
    <property type="match status" value="1"/>
</dbReference>
<dbReference type="InterPro" id="IPR015947">
    <property type="entry name" value="PUA-like_sf"/>
</dbReference>
<name>A0ABS5Y487_9CYAN</name>
<accession>A0ABS5Y487</accession>
<dbReference type="Pfam" id="PF04452">
    <property type="entry name" value="Methyltrans_RNA"/>
    <property type="match status" value="1"/>
</dbReference>
<dbReference type="InterPro" id="IPR006700">
    <property type="entry name" value="RsmE"/>
</dbReference>
<comment type="catalytic activity">
    <reaction evidence="11 12">
        <text>uridine(1498) in 16S rRNA + S-adenosyl-L-methionine = N(3)-methyluridine(1498) in 16S rRNA + S-adenosyl-L-homocysteine + H(+)</text>
        <dbReference type="Rhea" id="RHEA:42920"/>
        <dbReference type="Rhea" id="RHEA-COMP:10283"/>
        <dbReference type="Rhea" id="RHEA-COMP:10284"/>
        <dbReference type="ChEBI" id="CHEBI:15378"/>
        <dbReference type="ChEBI" id="CHEBI:57856"/>
        <dbReference type="ChEBI" id="CHEBI:59789"/>
        <dbReference type="ChEBI" id="CHEBI:65315"/>
        <dbReference type="ChEBI" id="CHEBI:74502"/>
        <dbReference type="EC" id="2.1.1.193"/>
    </reaction>
</comment>
<comment type="subcellular location">
    <subcellularLocation>
        <location evidence="1 12">Cytoplasm</location>
    </subcellularLocation>
</comment>
<comment type="function">
    <text evidence="10 12">Specifically methylates the N3 position of the uracil ring of uridine 1498 (m3U1498) in 16S rRNA. Acts on the fully assembled 30S ribosomal subunit.</text>
</comment>
<dbReference type="InterPro" id="IPR029026">
    <property type="entry name" value="tRNA_m1G_MTases_N"/>
</dbReference>
<comment type="caution">
    <text evidence="15">The sequence shown here is derived from an EMBL/GenBank/DDBJ whole genome shotgun (WGS) entry which is preliminary data.</text>
</comment>
<evidence type="ECO:0000256" key="12">
    <source>
        <dbReference type="PIRNR" id="PIRNR015601"/>
    </source>
</evidence>
<keyword evidence="6 12" id="KW-0698">rRNA processing</keyword>
<dbReference type="SUPFAM" id="SSF75217">
    <property type="entry name" value="alpha/beta knot"/>
    <property type="match status" value="1"/>
</dbReference>
<keyword evidence="9 12" id="KW-0949">S-adenosyl-L-methionine</keyword>
<dbReference type="InterPro" id="IPR046887">
    <property type="entry name" value="RsmE_PUA-like"/>
</dbReference>
<dbReference type="GO" id="GO:0008168">
    <property type="term" value="F:methyltransferase activity"/>
    <property type="evidence" value="ECO:0007669"/>
    <property type="project" value="UniProtKB-KW"/>
</dbReference>
<dbReference type="RefSeq" id="WP_215618539.1">
    <property type="nucleotide sequence ID" value="NZ_JADOER010000009.1"/>
</dbReference>
<protein>
    <recommendedName>
        <fullName evidence="4 12">Ribosomal RNA small subunit methyltransferase E</fullName>
        <ecNumber evidence="3 12">2.1.1.193</ecNumber>
    </recommendedName>
</protein>
<comment type="similarity">
    <text evidence="2 12">Belongs to the RNA methyltransferase RsmE family.</text>
</comment>
<keyword evidence="7 12" id="KW-0489">Methyltransferase</keyword>